<organism evidence="1 2">
    <name type="scientific">Lasiodiplodia mahajangana</name>
    <dbReference type="NCBI Taxonomy" id="1108764"/>
    <lineage>
        <taxon>Eukaryota</taxon>
        <taxon>Fungi</taxon>
        <taxon>Dikarya</taxon>
        <taxon>Ascomycota</taxon>
        <taxon>Pezizomycotina</taxon>
        <taxon>Dothideomycetes</taxon>
        <taxon>Dothideomycetes incertae sedis</taxon>
        <taxon>Botryosphaeriales</taxon>
        <taxon>Botryosphaeriaceae</taxon>
        <taxon>Lasiodiplodia</taxon>
    </lineage>
</organism>
<evidence type="ECO:0000313" key="2">
    <source>
        <dbReference type="Proteomes" id="UP001153332"/>
    </source>
</evidence>
<proteinExistence type="predicted"/>
<protein>
    <submittedName>
        <fullName evidence="1">Uncharacterized protein</fullName>
    </submittedName>
</protein>
<comment type="caution">
    <text evidence="1">The sequence shown here is derived from an EMBL/GenBank/DDBJ whole genome shotgun (WGS) entry which is preliminary data.</text>
</comment>
<dbReference type="EMBL" id="JAPUUL010001170">
    <property type="protein sequence ID" value="KAJ8128156.1"/>
    <property type="molecule type" value="Genomic_DNA"/>
</dbReference>
<reference evidence="1" key="1">
    <citation type="submission" date="2022-12" db="EMBL/GenBank/DDBJ databases">
        <title>Genome Sequence of Lasiodiplodia mahajangana.</title>
        <authorList>
            <person name="Buettner E."/>
        </authorList>
    </citation>
    <scope>NUCLEOTIDE SEQUENCE</scope>
    <source>
        <strain evidence="1">VT137</strain>
    </source>
</reference>
<name>A0ACC2JL19_9PEZI</name>
<keyword evidence="2" id="KW-1185">Reference proteome</keyword>
<sequence>MYGLDSPFAGDKAAAFGDVVASYVRAIREVQPLGPYHLGGWSIGDVLAFEAASQLQNVSSLFLIDPPCPRVREEGLGEGPVAHVFETAQ</sequence>
<dbReference type="Proteomes" id="UP001153332">
    <property type="component" value="Unassembled WGS sequence"/>
</dbReference>
<accession>A0ACC2JL19</accession>
<evidence type="ECO:0000313" key="1">
    <source>
        <dbReference type="EMBL" id="KAJ8128156.1"/>
    </source>
</evidence>
<gene>
    <name evidence="1" type="ORF">O1611_g5481</name>
</gene>